<keyword evidence="3" id="KW-0472">Membrane</keyword>
<proteinExistence type="inferred from homology"/>
<dbReference type="PANTHER" id="PTHR46696">
    <property type="entry name" value="P450, PUTATIVE (EUROFUNG)-RELATED"/>
    <property type="match status" value="1"/>
</dbReference>
<dbReference type="Pfam" id="PF00067">
    <property type="entry name" value="p450"/>
    <property type="match status" value="1"/>
</dbReference>
<dbReference type="EMBL" id="BAABAS010000005">
    <property type="protein sequence ID" value="GAA4228952.1"/>
    <property type="molecule type" value="Genomic_DNA"/>
</dbReference>
<comment type="caution">
    <text evidence="4">The sequence shown here is derived from an EMBL/GenBank/DDBJ whole genome shotgun (WGS) entry which is preliminary data.</text>
</comment>
<accession>A0ABP8BWW3</accession>
<gene>
    <name evidence="4" type="ORF">GCM10022254_20300</name>
</gene>
<dbReference type="PROSITE" id="PS00086">
    <property type="entry name" value="CYTOCHROME_P450"/>
    <property type="match status" value="1"/>
</dbReference>
<dbReference type="PANTHER" id="PTHR46696:SF1">
    <property type="entry name" value="CYTOCHROME P450 YJIB-RELATED"/>
    <property type="match status" value="1"/>
</dbReference>
<keyword evidence="2" id="KW-0560">Oxidoreductase</keyword>
<dbReference type="PRINTS" id="PR00359">
    <property type="entry name" value="BP450"/>
</dbReference>
<feature type="transmembrane region" description="Helical" evidence="3">
    <location>
        <begin position="198"/>
        <end position="220"/>
    </location>
</feature>
<keyword evidence="2" id="KW-0479">Metal-binding</keyword>
<evidence type="ECO:0000256" key="3">
    <source>
        <dbReference type="SAM" id="Phobius"/>
    </source>
</evidence>
<keyword evidence="3" id="KW-0812">Transmembrane</keyword>
<dbReference type="InterPro" id="IPR001128">
    <property type="entry name" value="Cyt_P450"/>
</dbReference>
<keyword evidence="2" id="KW-0503">Monooxygenase</keyword>
<dbReference type="InterPro" id="IPR017972">
    <property type="entry name" value="Cyt_P450_CS"/>
</dbReference>
<organism evidence="4 5">
    <name type="scientific">Actinomadura meridiana</name>
    <dbReference type="NCBI Taxonomy" id="559626"/>
    <lineage>
        <taxon>Bacteria</taxon>
        <taxon>Bacillati</taxon>
        <taxon>Actinomycetota</taxon>
        <taxon>Actinomycetes</taxon>
        <taxon>Streptosporangiales</taxon>
        <taxon>Thermomonosporaceae</taxon>
        <taxon>Actinomadura</taxon>
    </lineage>
</organism>
<evidence type="ECO:0000256" key="1">
    <source>
        <dbReference type="ARBA" id="ARBA00010617"/>
    </source>
</evidence>
<evidence type="ECO:0000256" key="2">
    <source>
        <dbReference type="RuleBase" id="RU000461"/>
    </source>
</evidence>
<keyword evidence="5" id="KW-1185">Reference proteome</keyword>
<keyword evidence="2" id="KW-0408">Iron</keyword>
<comment type="similarity">
    <text evidence="1 2">Belongs to the cytochrome P450 family.</text>
</comment>
<evidence type="ECO:0000313" key="4">
    <source>
        <dbReference type="EMBL" id="GAA4228952.1"/>
    </source>
</evidence>
<dbReference type="InterPro" id="IPR036396">
    <property type="entry name" value="Cyt_P450_sf"/>
</dbReference>
<dbReference type="CDD" id="cd11029">
    <property type="entry name" value="CYP107-like"/>
    <property type="match status" value="1"/>
</dbReference>
<dbReference type="Proteomes" id="UP001501710">
    <property type="component" value="Unassembled WGS sequence"/>
</dbReference>
<dbReference type="SUPFAM" id="SSF48264">
    <property type="entry name" value="Cytochrome P450"/>
    <property type="match status" value="1"/>
</dbReference>
<evidence type="ECO:0000313" key="5">
    <source>
        <dbReference type="Proteomes" id="UP001501710"/>
    </source>
</evidence>
<name>A0ABP8BWW3_9ACTN</name>
<reference evidence="5" key="1">
    <citation type="journal article" date="2019" name="Int. J. Syst. Evol. Microbiol.">
        <title>The Global Catalogue of Microorganisms (GCM) 10K type strain sequencing project: providing services to taxonomists for standard genome sequencing and annotation.</title>
        <authorList>
            <consortium name="The Broad Institute Genomics Platform"/>
            <consortium name="The Broad Institute Genome Sequencing Center for Infectious Disease"/>
            <person name="Wu L."/>
            <person name="Ma J."/>
        </authorList>
    </citation>
    <scope>NUCLEOTIDE SEQUENCE [LARGE SCALE GENOMIC DNA]</scope>
    <source>
        <strain evidence="5">JCM 17440</strain>
    </source>
</reference>
<dbReference type="InterPro" id="IPR002397">
    <property type="entry name" value="Cyt_P450_B"/>
</dbReference>
<keyword evidence="2" id="KW-0349">Heme</keyword>
<dbReference type="Gene3D" id="1.10.630.10">
    <property type="entry name" value="Cytochrome P450"/>
    <property type="match status" value="1"/>
</dbReference>
<keyword evidence="3" id="KW-1133">Transmembrane helix</keyword>
<sequence>MHRVWLPEGIPVWLVTRYEDVYAALNDKRLVRNRRHANADYHSELLPEAVRDGNLHMEDGDVHTRLRRFMNFAFIPRRIAALRPRMEQVADDLLERIAVKGGGDLMADFAEPLPIAIIVDILGIPRDMEGDFHVWSDMIMCGVIEDAQAAGGALIEYTYQLIARKRSDPADDLLSHWVHGKDEEGRGMTDHEIVGMTFFLLLGGYITTFGSFGTAVLGLLTQPEKAARLRERPELMGAAVEEFLRWDGSAQNAIRRFAIEEMEIGGTLIPKGDTVLLSLGSANRDPRKFPDPEELRFDRENSAQHLTFGKGAHNCPGKELARVELRVMIAKLLDRFPDLALAVPAESITWRPNYTFRAPRVLPVTV</sequence>
<protein>
    <submittedName>
        <fullName evidence="4">Cytochrome P450</fullName>
    </submittedName>
</protein>